<dbReference type="UniPathway" id="UPA00050">
    <property type="reaction ID" value="UER00063"/>
</dbReference>
<evidence type="ECO:0000256" key="4">
    <source>
        <dbReference type="ARBA" id="ARBA00013213"/>
    </source>
</evidence>
<keyword evidence="10" id="KW-0521">NADP</keyword>
<dbReference type="InterPro" id="IPR001342">
    <property type="entry name" value="HDH_cat"/>
</dbReference>
<evidence type="ECO:0000256" key="7">
    <source>
        <dbReference type="ARBA" id="ARBA00022697"/>
    </source>
</evidence>
<dbReference type="GO" id="GO:0004412">
    <property type="term" value="F:homoserine dehydrogenase activity"/>
    <property type="evidence" value="ECO:0007669"/>
    <property type="project" value="UniProtKB-EC"/>
</dbReference>
<evidence type="ECO:0000256" key="5">
    <source>
        <dbReference type="ARBA" id="ARBA00013376"/>
    </source>
</evidence>
<comment type="catalytic activity">
    <reaction evidence="10">
        <text>L-homoserine + NADP(+) = L-aspartate 4-semialdehyde + NADPH + H(+)</text>
        <dbReference type="Rhea" id="RHEA:15761"/>
        <dbReference type="ChEBI" id="CHEBI:15378"/>
        <dbReference type="ChEBI" id="CHEBI:57476"/>
        <dbReference type="ChEBI" id="CHEBI:57783"/>
        <dbReference type="ChEBI" id="CHEBI:58349"/>
        <dbReference type="ChEBI" id="CHEBI:537519"/>
        <dbReference type="EC" id="1.1.1.3"/>
    </reaction>
</comment>
<dbReference type="EC" id="1.1.1.3" evidence="4 10"/>
<dbReference type="InterPro" id="IPR005106">
    <property type="entry name" value="Asp/hSer_DH_NAD-bd"/>
</dbReference>
<dbReference type="Gene3D" id="3.30.360.10">
    <property type="entry name" value="Dihydrodipicolinate Reductase, domain 2"/>
    <property type="match status" value="1"/>
</dbReference>
<keyword evidence="15" id="KW-1185">Reference proteome</keyword>
<keyword evidence="6 10" id="KW-0028">Amino-acid biosynthesis</keyword>
<keyword evidence="7 10" id="KW-0791">Threonine biosynthesis</keyword>
<dbReference type="PANTHER" id="PTHR43331:SF1">
    <property type="entry name" value="HOMOSERINE DEHYDROGENASE"/>
    <property type="match status" value="1"/>
</dbReference>
<keyword evidence="9 10" id="KW-0486">Methionine biosynthesis</keyword>
<dbReference type="SUPFAM" id="SSF55347">
    <property type="entry name" value="Glyceraldehyde-3-phosphate dehydrogenase-like, C-terminal domain"/>
    <property type="match status" value="1"/>
</dbReference>
<dbReference type="InterPro" id="IPR019811">
    <property type="entry name" value="HDH_CS"/>
</dbReference>
<comment type="pathway">
    <text evidence="2 10">Amino-acid biosynthesis; L-methionine biosynthesis via de novo pathway; L-homoserine from L-aspartate: step 3/3.</text>
</comment>
<dbReference type="AlphaFoldDB" id="A0A1M5NE62"/>
<dbReference type="PROSITE" id="PS01042">
    <property type="entry name" value="HOMOSER_DHGENASE"/>
    <property type="match status" value="1"/>
</dbReference>
<dbReference type="PANTHER" id="PTHR43331">
    <property type="entry name" value="HOMOSERINE DEHYDROGENASE"/>
    <property type="match status" value="1"/>
</dbReference>
<reference evidence="14 15" key="1">
    <citation type="submission" date="2016-11" db="EMBL/GenBank/DDBJ databases">
        <authorList>
            <person name="Jaros S."/>
            <person name="Januszkiewicz K."/>
            <person name="Wedrychowicz H."/>
        </authorList>
    </citation>
    <scope>NUCLEOTIDE SEQUENCE [LARGE SCALE GENOMIC DNA]</scope>
    <source>
        <strain evidence="14 15">DSM 24574</strain>
    </source>
</reference>
<dbReference type="GO" id="GO:0009086">
    <property type="term" value="P:methionine biosynthetic process"/>
    <property type="evidence" value="ECO:0007669"/>
    <property type="project" value="UniProtKB-KW"/>
</dbReference>
<dbReference type="Gene3D" id="3.40.50.720">
    <property type="entry name" value="NAD(P)-binding Rossmann-like Domain"/>
    <property type="match status" value="1"/>
</dbReference>
<dbReference type="GO" id="GO:0050661">
    <property type="term" value="F:NADP binding"/>
    <property type="evidence" value="ECO:0007669"/>
    <property type="project" value="InterPro"/>
</dbReference>
<accession>A0A1M5NE62</accession>
<dbReference type="Pfam" id="PF00742">
    <property type="entry name" value="Homoserine_dh"/>
    <property type="match status" value="1"/>
</dbReference>
<evidence type="ECO:0000313" key="14">
    <source>
        <dbReference type="EMBL" id="SHG87755.1"/>
    </source>
</evidence>
<dbReference type="RefSeq" id="WP_073133737.1">
    <property type="nucleotide sequence ID" value="NZ_FQWQ01000001.1"/>
</dbReference>
<proteinExistence type="inferred from homology"/>
<dbReference type="STRING" id="947013.SAMN04488109_2278"/>
<dbReference type="Pfam" id="PF03447">
    <property type="entry name" value="NAD_binding_3"/>
    <property type="match status" value="1"/>
</dbReference>
<evidence type="ECO:0000256" key="8">
    <source>
        <dbReference type="ARBA" id="ARBA00023002"/>
    </source>
</evidence>
<dbReference type="OrthoDB" id="9808167at2"/>
<dbReference type="Proteomes" id="UP000184212">
    <property type="component" value="Unassembled WGS sequence"/>
</dbReference>
<evidence type="ECO:0000259" key="12">
    <source>
        <dbReference type="Pfam" id="PF00742"/>
    </source>
</evidence>
<name>A0A1M5NE62_9BACT</name>
<protein>
    <recommendedName>
        <fullName evidence="5 10">Homoserine dehydrogenase</fullName>
        <ecNumber evidence="4 10">1.1.1.3</ecNumber>
    </recommendedName>
</protein>
<evidence type="ECO:0000256" key="10">
    <source>
        <dbReference type="RuleBase" id="RU000579"/>
    </source>
</evidence>
<dbReference type="SUPFAM" id="SSF51735">
    <property type="entry name" value="NAD(P)-binding Rossmann-fold domains"/>
    <property type="match status" value="1"/>
</dbReference>
<evidence type="ECO:0000256" key="11">
    <source>
        <dbReference type="RuleBase" id="RU004171"/>
    </source>
</evidence>
<gene>
    <name evidence="14" type="ORF">SAMN04488109_2278</name>
</gene>
<evidence type="ECO:0000313" key="15">
    <source>
        <dbReference type="Proteomes" id="UP000184212"/>
    </source>
</evidence>
<dbReference type="InterPro" id="IPR036291">
    <property type="entry name" value="NAD(P)-bd_dom_sf"/>
</dbReference>
<dbReference type="UniPathway" id="UPA00051">
    <property type="reaction ID" value="UER00465"/>
</dbReference>
<organism evidence="14 15">
    <name type="scientific">Chryseolinea serpens</name>
    <dbReference type="NCBI Taxonomy" id="947013"/>
    <lineage>
        <taxon>Bacteria</taxon>
        <taxon>Pseudomonadati</taxon>
        <taxon>Bacteroidota</taxon>
        <taxon>Cytophagia</taxon>
        <taxon>Cytophagales</taxon>
        <taxon>Fulvivirgaceae</taxon>
        <taxon>Chryseolinea</taxon>
    </lineage>
</organism>
<evidence type="ECO:0000256" key="1">
    <source>
        <dbReference type="ARBA" id="ARBA00005056"/>
    </source>
</evidence>
<evidence type="ECO:0000259" key="13">
    <source>
        <dbReference type="Pfam" id="PF03447"/>
    </source>
</evidence>
<comment type="pathway">
    <text evidence="1 10">Amino-acid biosynthesis; L-threonine biosynthesis; L-threonine from L-aspartate: step 3/5.</text>
</comment>
<feature type="domain" description="Homoserine dehydrogenase catalytic" evidence="12">
    <location>
        <begin position="140"/>
        <end position="317"/>
    </location>
</feature>
<evidence type="ECO:0000256" key="2">
    <source>
        <dbReference type="ARBA" id="ARBA00005062"/>
    </source>
</evidence>
<keyword evidence="8 10" id="KW-0560">Oxidoreductase</keyword>
<evidence type="ECO:0000256" key="3">
    <source>
        <dbReference type="ARBA" id="ARBA00006753"/>
    </source>
</evidence>
<comment type="similarity">
    <text evidence="3 11">Belongs to the homoserine dehydrogenase family.</text>
</comment>
<feature type="domain" description="Aspartate/homoserine dehydrogenase NAD-binding" evidence="13">
    <location>
        <begin position="22"/>
        <end position="132"/>
    </location>
</feature>
<dbReference type="GO" id="GO:0009088">
    <property type="term" value="P:threonine biosynthetic process"/>
    <property type="evidence" value="ECO:0007669"/>
    <property type="project" value="UniProtKB-UniPathway"/>
</dbReference>
<evidence type="ECO:0000256" key="6">
    <source>
        <dbReference type="ARBA" id="ARBA00022605"/>
    </source>
</evidence>
<sequence length="420" mass="46755">MSAEKNNTSHTKHRHLKLGLFGFGCVGQGLYHVLDETPGIKAEIKRICVKHKNKTRPLSEDLFTFSKEDILNDPDIDVVVELIDDAKAAFEIVKTALQNGKAVVTANKKMLAEHLEEIYQLQQQTGKPVLYEGAVCGAIPIIRNLEEYYDNDLLTGIEGIFNGSTNYILTKVFEERKSYSDALQKAQELGFAESDPSLDVKGFDPKFKLVVAIAHTFGVFVKPEEVINIGIDRISDLDLKFARDNGYGIKLIARAFKVENKVFGFVAPQFIESTHPLYAVRNEYNAVQVQSAFAEQQLFVGKGAGSYPTGSAVLSDISALTYDYQYEYKKLHQPHDLKFTNRLTVEAFVSFDEGTSISMSDFEQFQSGYASHGKQYMVGKVSLEKLQEWSGWDGVGVILAPNATLTPQKETTKSFSLASS</sequence>
<evidence type="ECO:0000256" key="9">
    <source>
        <dbReference type="ARBA" id="ARBA00023167"/>
    </source>
</evidence>
<dbReference type="NCBIfam" id="NF004976">
    <property type="entry name" value="PRK06349.1"/>
    <property type="match status" value="1"/>
</dbReference>
<dbReference type="EMBL" id="FQWQ01000001">
    <property type="protein sequence ID" value="SHG87755.1"/>
    <property type="molecule type" value="Genomic_DNA"/>
</dbReference>
<dbReference type="FunFam" id="3.30.360.10:FF:000005">
    <property type="entry name" value="Homoserine dehydrogenase"/>
    <property type="match status" value="1"/>
</dbReference>